<keyword evidence="1" id="KW-1133">Transmembrane helix</keyword>
<comment type="caution">
    <text evidence="2">The sequence shown here is derived from an EMBL/GenBank/DDBJ whole genome shotgun (WGS) entry which is preliminary data.</text>
</comment>
<proteinExistence type="predicted"/>
<evidence type="ECO:0000313" key="3">
    <source>
        <dbReference type="Proteomes" id="UP001596220"/>
    </source>
</evidence>
<accession>A0ABW1P6N1</accession>
<dbReference type="RefSeq" id="WP_380637152.1">
    <property type="nucleotide sequence ID" value="NZ_JBHSQO010000015.1"/>
</dbReference>
<feature type="transmembrane region" description="Helical" evidence="1">
    <location>
        <begin position="311"/>
        <end position="335"/>
    </location>
</feature>
<gene>
    <name evidence="2" type="ORF">ACFP3R_16850</name>
</gene>
<feature type="transmembrane region" description="Helical" evidence="1">
    <location>
        <begin position="393"/>
        <end position="413"/>
    </location>
</feature>
<feature type="transmembrane region" description="Helical" evidence="1">
    <location>
        <begin position="283"/>
        <end position="305"/>
    </location>
</feature>
<sequence length="420" mass="46260">MTGRIATEDFDPFRFSLLYRNVKRLHTGWLALPAVAIVGVLVLVCLAEGTFGGPADFQPVADTRRAVGVPEQARSAPSFPFMRDIVSWMLVVIVITGAVLLHRQWQHLARCLSGLAGNGVLVARDRPRSNLLSRLLRVDRMTAGTPPERALDAVVTRVMAPLERRSAGLLLCLSVVALVLTILLVLGLENNVFHVLAPTGLDEEAKAEWTRQAYSSWWAGKHHIAGHILYWVLAVFAIFIILNFQVVGVIAVYLAVAMQFVVRPSADWLNRDGRYGWAPLARVYRTVVWSNALLGVTLTIVLASLGIDNYGWVAVLVVVYILLVPLCVVVPWLVFRRAAEAARDARAEVLARLVDQRGLDIDSDLEALAPIVAELERCRSARIRPLRLGTASYSTYVVLAVLPVLLTAAQIFLPLTFGTR</sequence>
<dbReference type="Proteomes" id="UP001596220">
    <property type="component" value="Unassembled WGS sequence"/>
</dbReference>
<protein>
    <recommendedName>
        <fullName evidence="4">ABC transporter ATP-binding protein</fullName>
    </recommendedName>
</protein>
<name>A0ABW1P6N1_9PSEU</name>
<feature type="transmembrane region" description="Helical" evidence="1">
    <location>
        <begin position="229"/>
        <end position="262"/>
    </location>
</feature>
<keyword evidence="3" id="KW-1185">Reference proteome</keyword>
<keyword evidence="1" id="KW-0812">Transmembrane</keyword>
<organism evidence="2 3">
    <name type="scientific">Saccharothrix lopnurensis</name>
    <dbReference type="NCBI Taxonomy" id="1670621"/>
    <lineage>
        <taxon>Bacteria</taxon>
        <taxon>Bacillati</taxon>
        <taxon>Actinomycetota</taxon>
        <taxon>Actinomycetes</taxon>
        <taxon>Pseudonocardiales</taxon>
        <taxon>Pseudonocardiaceae</taxon>
        <taxon>Saccharothrix</taxon>
    </lineage>
</organism>
<keyword evidence="1" id="KW-0472">Membrane</keyword>
<feature type="transmembrane region" description="Helical" evidence="1">
    <location>
        <begin position="85"/>
        <end position="102"/>
    </location>
</feature>
<evidence type="ECO:0000313" key="2">
    <source>
        <dbReference type="EMBL" id="MFC6090949.1"/>
    </source>
</evidence>
<evidence type="ECO:0008006" key="4">
    <source>
        <dbReference type="Google" id="ProtNLM"/>
    </source>
</evidence>
<dbReference type="EMBL" id="JBHSQO010000015">
    <property type="protein sequence ID" value="MFC6090949.1"/>
    <property type="molecule type" value="Genomic_DNA"/>
</dbReference>
<feature type="transmembrane region" description="Helical" evidence="1">
    <location>
        <begin position="167"/>
        <end position="188"/>
    </location>
</feature>
<reference evidence="3" key="1">
    <citation type="journal article" date="2019" name="Int. J. Syst. Evol. Microbiol.">
        <title>The Global Catalogue of Microorganisms (GCM) 10K type strain sequencing project: providing services to taxonomists for standard genome sequencing and annotation.</title>
        <authorList>
            <consortium name="The Broad Institute Genomics Platform"/>
            <consortium name="The Broad Institute Genome Sequencing Center for Infectious Disease"/>
            <person name="Wu L."/>
            <person name="Ma J."/>
        </authorList>
    </citation>
    <scope>NUCLEOTIDE SEQUENCE [LARGE SCALE GENOMIC DNA]</scope>
    <source>
        <strain evidence="3">CGMCC 4.7246</strain>
    </source>
</reference>
<feature type="transmembrane region" description="Helical" evidence="1">
    <location>
        <begin position="29"/>
        <end position="51"/>
    </location>
</feature>
<evidence type="ECO:0000256" key="1">
    <source>
        <dbReference type="SAM" id="Phobius"/>
    </source>
</evidence>